<proteinExistence type="predicted"/>
<evidence type="ECO:0000313" key="2">
    <source>
        <dbReference type="Proteomes" id="UP000092993"/>
    </source>
</evidence>
<dbReference type="AlphaFoldDB" id="A0A1C7MHS2"/>
<gene>
    <name evidence="1" type="ORF">A0H81_03412</name>
</gene>
<reference evidence="1 2" key="1">
    <citation type="submission" date="2016-03" db="EMBL/GenBank/DDBJ databases">
        <title>Whole genome sequencing of Grifola frondosa 9006-11.</title>
        <authorList>
            <person name="Min B."/>
            <person name="Park H."/>
            <person name="Kim J.-G."/>
            <person name="Cho H."/>
            <person name="Oh Y.-L."/>
            <person name="Kong W.-S."/>
            <person name="Choi I.-G."/>
        </authorList>
    </citation>
    <scope>NUCLEOTIDE SEQUENCE [LARGE SCALE GENOMIC DNA]</scope>
    <source>
        <strain evidence="1 2">9006-11</strain>
    </source>
</reference>
<keyword evidence="2" id="KW-1185">Reference proteome</keyword>
<organism evidence="1 2">
    <name type="scientific">Grifola frondosa</name>
    <name type="common">Maitake</name>
    <name type="synonym">Polyporus frondosus</name>
    <dbReference type="NCBI Taxonomy" id="5627"/>
    <lineage>
        <taxon>Eukaryota</taxon>
        <taxon>Fungi</taxon>
        <taxon>Dikarya</taxon>
        <taxon>Basidiomycota</taxon>
        <taxon>Agaricomycotina</taxon>
        <taxon>Agaricomycetes</taxon>
        <taxon>Polyporales</taxon>
        <taxon>Grifolaceae</taxon>
        <taxon>Grifola</taxon>
    </lineage>
</organism>
<protein>
    <submittedName>
        <fullName evidence="1">Uncharacterized protein</fullName>
    </submittedName>
</protein>
<dbReference type="Proteomes" id="UP000092993">
    <property type="component" value="Unassembled WGS sequence"/>
</dbReference>
<evidence type="ECO:0000313" key="1">
    <source>
        <dbReference type="EMBL" id="OBZ76380.1"/>
    </source>
</evidence>
<name>A0A1C7MHS2_GRIFR</name>
<sequence length="257" mass="28794">MELHSWVSRGSRRSQCYITETSELTVFTMSFFIVDWNSIQYSRGIGPMIKDLMLSAEAMLISFTFHTELSSLGSFIQRSVMLHLPPISFPECRTLFPAPSSQSCIAHINFMSCGDFAEKVGAVLQNALRADPCCIVGRVPGGHIDLAPPGSLALSRGPISYEIMSISRHPMPYNLAHLRIRNFLLCSLWTRQGIRMECSIRKLLALQLPTNVSKRSLSFHCFCRTLCQAKGLRRMDALQFSPSSSTVKLGFIVPRKD</sequence>
<comment type="caution">
    <text evidence="1">The sequence shown here is derived from an EMBL/GenBank/DDBJ whole genome shotgun (WGS) entry which is preliminary data.</text>
</comment>
<accession>A0A1C7MHS2</accession>
<dbReference type="EMBL" id="LUGG01000003">
    <property type="protein sequence ID" value="OBZ76380.1"/>
    <property type="molecule type" value="Genomic_DNA"/>
</dbReference>